<dbReference type="AlphaFoldDB" id="J3MHJ9"/>
<dbReference type="Gramene" id="OB06G34930.1">
    <property type="protein sequence ID" value="OB06G34930.1"/>
    <property type="gene ID" value="OB06G34930"/>
</dbReference>
<keyword evidence="2" id="KW-1185">Reference proteome</keyword>
<evidence type="ECO:0000313" key="1">
    <source>
        <dbReference type="EnsemblPlants" id="OB06G34930.1"/>
    </source>
</evidence>
<reference evidence="1" key="1">
    <citation type="journal article" date="2013" name="Nat. Commun.">
        <title>Whole-genome sequencing of Oryza brachyantha reveals mechanisms underlying Oryza genome evolution.</title>
        <authorList>
            <person name="Chen J."/>
            <person name="Huang Q."/>
            <person name="Gao D."/>
            <person name="Wang J."/>
            <person name="Lang Y."/>
            <person name="Liu T."/>
            <person name="Li B."/>
            <person name="Bai Z."/>
            <person name="Luis Goicoechea J."/>
            <person name="Liang C."/>
            <person name="Chen C."/>
            <person name="Zhang W."/>
            <person name="Sun S."/>
            <person name="Liao Y."/>
            <person name="Zhang X."/>
            <person name="Yang L."/>
            <person name="Song C."/>
            <person name="Wang M."/>
            <person name="Shi J."/>
            <person name="Liu G."/>
            <person name="Liu J."/>
            <person name="Zhou H."/>
            <person name="Zhou W."/>
            <person name="Yu Q."/>
            <person name="An N."/>
            <person name="Chen Y."/>
            <person name="Cai Q."/>
            <person name="Wang B."/>
            <person name="Liu B."/>
            <person name="Min J."/>
            <person name="Huang Y."/>
            <person name="Wu H."/>
            <person name="Li Z."/>
            <person name="Zhang Y."/>
            <person name="Yin Y."/>
            <person name="Song W."/>
            <person name="Jiang J."/>
            <person name="Jackson S.A."/>
            <person name="Wing R.A."/>
            <person name="Wang J."/>
            <person name="Chen M."/>
        </authorList>
    </citation>
    <scope>NUCLEOTIDE SEQUENCE [LARGE SCALE GENOMIC DNA]</scope>
    <source>
        <strain evidence="1">cv. IRGC 101232</strain>
    </source>
</reference>
<dbReference type="PANTHER" id="PTHR47590">
    <property type="entry name" value="F-BOX/KELCH-REPEAT PROTEIN SKIP25"/>
    <property type="match status" value="1"/>
</dbReference>
<evidence type="ECO:0000313" key="2">
    <source>
        <dbReference type="Proteomes" id="UP000006038"/>
    </source>
</evidence>
<accession>J3MHJ9</accession>
<organism evidence="1">
    <name type="scientific">Oryza brachyantha</name>
    <name type="common">malo sina</name>
    <dbReference type="NCBI Taxonomy" id="4533"/>
    <lineage>
        <taxon>Eukaryota</taxon>
        <taxon>Viridiplantae</taxon>
        <taxon>Streptophyta</taxon>
        <taxon>Embryophyta</taxon>
        <taxon>Tracheophyta</taxon>
        <taxon>Spermatophyta</taxon>
        <taxon>Magnoliopsida</taxon>
        <taxon>Liliopsida</taxon>
        <taxon>Poales</taxon>
        <taxon>Poaceae</taxon>
        <taxon>BOP clade</taxon>
        <taxon>Oryzoideae</taxon>
        <taxon>Oryzeae</taxon>
        <taxon>Oryzinae</taxon>
        <taxon>Oryza</taxon>
    </lineage>
</organism>
<reference evidence="1" key="2">
    <citation type="submission" date="2013-04" db="UniProtKB">
        <authorList>
            <consortium name="EnsemblPlants"/>
        </authorList>
    </citation>
    <scope>IDENTIFICATION</scope>
</reference>
<protein>
    <submittedName>
        <fullName evidence="1">Uncharacterized protein</fullName>
    </submittedName>
</protein>
<proteinExistence type="predicted"/>
<name>J3MHJ9_ORYBR</name>
<dbReference type="EnsemblPlants" id="OB06G34930.1">
    <property type="protein sequence ID" value="OB06G34930.1"/>
    <property type="gene ID" value="OB06G34930"/>
</dbReference>
<dbReference type="HOGENOM" id="CLU_3020703_0_0_1"/>
<dbReference type="PANTHER" id="PTHR47590:SF7">
    <property type="entry name" value="OS06G0711700 PROTEIN"/>
    <property type="match status" value="1"/>
</dbReference>
<dbReference type="STRING" id="4533.J3MHJ9"/>
<dbReference type="Proteomes" id="UP000006038">
    <property type="component" value="Chromosome 6"/>
</dbReference>
<sequence length="66" mass="6890">MAVAGGKACVVAPGGAKVLVVDIARPPKVSTARRELPPAPRMWEVAAPAGKRVVAVHVLPRMTRPE</sequence>